<dbReference type="EMBL" id="QXGA01005078">
    <property type="protein sequence ID" value="KAE9069126.1"/>
    <property type="molecule type" value="Genomic_DNA"/>
</dbReference>
<evidence type="ECO:0000313" key="8">
    <source>
        <dbReference type="Proteomes" id="UP000437068"/>
    </source>
</evidence>
<evidence type="ECO:0000313" key="9">
    <source>
        <dbReference type="Proteomes" id="UP000440732"/>
    </source>
</evidence>
<dbReference type="Proteomes" id="UP000440732">
    <property type="component" value="Unassembled WGS sequence"/>
</dbReference>
<evidence type="ECO:0000313" key="3">
    <source>
        <dbReference type="EMBL" id="KAE9069126.1"/>
    </source>
</evidence>
<evidence type="ECO:0000313" key="10">
    <source>
        <dbReference type="Proteomes" id="UP000476176"/>
    </source>
</evidence>
<dbReference type="EMBL" id="QXGF01004691">
    <property type="protein sequence ID" value="KAE8919430.1"/>
    <property type="molecule type" value="Genomic_DNA"/>
</dbReference>
<proteinExistence type="predicted"/>
<dbReference type="EMBL" id="QXFY01005805">
    <property type="protein sequence ID" value="KAE9270816.1"/>
    <property type="molecule type" value="Genomic_DNA"/>
</dbReference>
<reference evidence="7 8" key="1">
    <citation type="submission" date="2018-08" db="EMBL/GenBank/DDBJ databases">
        <title>Genomic investigation of the strawberry pathogen Phytophthora fragariae indicates pathogenicity is determined by transcriptional variation in three key races.</title>
        <authorList>
            <person name="Adams T.M."/>
            <person name="Armitage A.D."/>
            <person name="Sobczyk M.K."/>
            <person name="Bates H.J."/>
            <person name="Dunwell J.M."/>
            <person name="Nellist C.F."/>
            <person name="Harrison R.J."/>
        </authorList>
    </citation>
    <scope>NUCLEOTIDE SEQUENCE [LARGE SCALE GENOMIC DNA]</scope>
    <source>
        <strain evidence="5 8">A4</strain>
        <strain evidence="4 10">BC-23</strain>
        <strain evidence="3 9">NOV-5</strain>
        <strain evidence="6 11">NOV-77</strain>
        <strain evidence="1 7">NOV-9</strain>
        <strain evidence="2 12">ONT-3</strain>
    </source>
</reference>
<organism evidence="3 9">
    <name type="scientific">Phytophthora fragariae</name>
    <dbReference type="NCBI Taxonomy" id="53985"/>
    <lineage>
        <taxon>Eukaryota</taxon>
        <taxon>Sar</taxon>
        <taxon>Stramenopiles</taxon>
        <taxon>Oomycota</taxon>
        <taxon>Peronosporomycetes</taxon>
        <taxon>Peronosporales</taxon>
        <taxon>Peronosporaceae</taxon>
        <taxon>Phytophthora</taxon>
    </lineage>
</organism>
<dbReference type="Proteomes" id="UP000476176">
    <property type="component" value="Unassembled WGS sequence"/>
</dbReference>
<gene>
    <name evidence="5" type="ORF">PF001_g29779</name>
    <name evidence="4" type="ORF">PF004_g31376</name>
    <name evidence="3" type="ORF">PF006_g29646</name>
    <name evidence="6" type="ORF">PF008_g30510</name>
    <name evidence="1" type="ORF">PF009_g30265</name>
    <name evidence="2" type="ORF">PF010_g32244</name>
</gene>
<protein>
    <submittedName>
        <fullName evidence="3">Uncharacterized protein</fullName>
    </submittedName>
</protein>
<evidence type="ECO:0000313" key="5">
    <source>
        <dbReference type="EMBL" id="KAE9268136.1"/>
    </source>
</evidence>
<dbReference type="Proteomes" id="UP000437068">
    <property type="component" value="Unassembled WGS sequence"/>
</dbReference>
<evidence type="ECO:0000313" key="1">
    <source>
        <dbReference type="EMBL" id="KAE8919430.1"/>
    </source>
</evidence>
<evidence type="ECO:0000313" key="4">
    <source>
        <dbReference type="EMBL" id="KAE9159858.1"/>
    </source>
</evidence>
<evidence type="ECO:0000313" key="7">
    <source>
        <dbReference type="Proteomes" id="UP000429523"/>
    </source>
</evidence>
<dbReference type="EMBL" id="QXFX01008877">
    <property type="protein sequence ID" value="KAE9055187.1"/>
    <property type="molecule type" value="Genomic_DNA"/>
</dbReference>
<dbReference type="Proteomes" id="UP000429523">
    <property type="component" value="Unassembled WGS sequence"/>
</dbReference>
<dbReference type="AlphaFoldDB" id="A0A6A3Q663"/>
<name>A0A6A3Q663_9STRA</name>
<dbReference type="Proteomes" id="UP000488956">
    <property type="component" value="Unassembled WGS sequence"/>
</dbReference>
<evidence type="ECO:0000313" key="6">
    <source>
        <dbReference type="EMBL" id="KAE9270816.1"/>
    </source>
</evidence>
<sequence length="55" mass="6317">MSTFALKWGLMAKLCVRRYCRYARGPAVQSQPLRAKAWKMFEALLATPMVVLEAR</sequence>
<accession>A0A6A3Q663</accession>
<evidence type="ECO:0000313" key="12">
    <source>
        <dbReference type="Proteomes" id="UP000488956"/>
    </source>
</evidence>
<dbReference type="Proteomes" id="UP000486351">
    <property type="component" value="Unassembled WGS sequence"/>
</dbReference>
<comment type="caution">
    <text evidence="3">The sequence shown here is derived from an EMBL/GenBank/DDBJ whole genome shotgun (WGS) entry which is preliminary data.</text>
</comment>
<evidence type="ECO:0000313" key="11">
    <source>
        <dbReference type="Proteomes" id="UP000486351"/>
    </source>
</evidence>
<dbReference type="EMBL" id="QXGC01007739">
    <property type="protein sequence ID" value="KAE9159858.1"/>
    <property type="molecule type" value="Genomic_DNA"/>
</dbReference>
<evidence type="ECO:0000313" key="2">
    <source>
        <dbReference type="EMBL" id="KAE9055187.1"/>
    </source>
</evidence>
<dbReference type="EMBL" id="QXGE01005222">
    <property type="protein sequence ID" value="KAE9268136.1"/>
    <property type="molecule type" value="Genomic_DNA"/>
</dbReference>